<dbReference type="Proteomes" id="UP000555103">
    <property type="component" value="Unassembled WGS sequence"/>
</dbReference>
<evidence type="ECO:0000313" key="5">
    <source>
        <dbReference type="Proteomes" id="UP000555103"/>
    </source>
</evidence>
<comment type="caution">
    <text evidence="4">The sequence shown here is derived from an EMBL/GenBank/DDBJ whole genome shotgun (WGS) entry which is preliminary data.</text>
</comment>
<proteinExistence type="predicted"/>
<evidence type="ECO:0000256" key="2">
    <source>
        <dbReference type="SAM" id="SignalP"/>
    </source>
</evidence>
<feature type="signal peptide" evidence="2">
    <location>
        <begin position="1"/>
        <end position="20"/>
    </location>
</feature>
<dbReference type="EMBL" id="JACIEP010000017">
    <property type="protein sequence ID" value="MBB4037800.1"/>
    <property type="molecule type" value="Genomic_DNA"/>
</dbReference>
<dbReference type="Pfam" id="PF12849">
    <property type="entry name" value="PBP_like_2"/>
    <property type="match status" value="1"/>
</dbReference>
<keyword evidence="1 2" id="KW-0732">Signal</keyword>
<evidence type="ECO:0000256" key="1">
    <source>
        <dbReference type="ARBA" id="ARBA00022729"/>
    </source>
</evidence>
<dbReference type="PANTHER" id="PTHR30570">
    <property type="entry name" value="PERIPLASMIC PHOSPHATE BINDING COMPONENT OF PHOSPHATE ABC TRANSPORTER"/>
    <property type="match status" value="1"/>
</dbReference>
<dbReference type="RefSeq" id="WP_183308642.1">
    <property type="nucleotide sequence ID" value="NZ_JACIEP010000017.1"/>
</dbReference>
<organism evidence="4 5">
    <name type="scientific">Dysgonomonas hofstadii</name>
    <dbReference type="NCBI Taxonomy" id="637886"/>
    <lineage>
        <taxon>Bacteria</taxon>
        <taxon>Pseudomonadati</taxon>
        <taxon>Bacteroidota</taxon>
        <taxon>Bacteroidia</taxon>
        <taxon>Bacteroidales</taxon>
        <taxon>Dysgonomonadaceae</taxon>
        <taxon>Dysgonomonas</taxon>
    </lineage>
</organism>
<dbReference type="SUPFAM" id="SSF53850">
    <property type="entry name" value="Periplasmic binding protein-like II"/>
    <property type="match status" value="1"/>
</dbReference>
<evidence type="ECO:0000259" key="3">
    <source>
        <dbReference type="Pfam" id="PF12849"/>
    </source>
</evidence>
<sequence>MKKLCFILSTLILAIFLFHACSPANKGTRTDTPTSGIAEIVVDECFAPVVQQQIDVFESTYNEAAVIPTYTNEAQAFDLFMKDSIRLIIAARDITPNEKLIIKDRNQMPRSQKYATDAIALIINKSNMDSLITMADIKRIMTGEVRSWKELNPKSKLGDIVVAFDSPNSSTVRYIRDSICVDKPLGNNLKAMASDSISAIDLTDRTPNQMVIDYVAASPNAIGVIGVNWISNPDDPQNLSFINKITVMSVSKATKAFNDNSFKPFPAYIALKEYPLSRDLYIIITDVRGGLPSGFVNFAAGEKGQRIVLKAGLYPAYQLTRVVRANPTLKE</sequence>
<dbReference type="InterPro" id="IPR024370">
    <property type="entry name" value="PBP_domain"/>
</dbReference>
<gene>
    <name evidence="4" type="ORF">GGR21_003721</name>
</gene>
<accession>A0A840CP66</accession>
<feature type="chain" id="PRO_5032397234" evidence="2">
    <location>
        <begin position="21"/>
        <end position="331"/>
    </location>
</feature>
<evidence type="ECO:0000313" key="4">
    <source>
        <dbReference type="EMBL" id="MBB4037800.1"/>
    </source>
</evidence>
<dbReference type="PANTHER" id="PTHR30570:SF1">
    <property type="entry name" value="PHOSPHATE-BINDING PROTEIN PSTS"/>
    <property type="match status" value="1"/>
</dbReference>
<dbReference type="Gene3D" id="3.40.190.10">
    <property type="entry name" value="Periplasmic binding protein-like II"/>
    <property type="match status" value="2"/>
</dbReference>
<dbReference type="AlphaFoldDB" id="A0A840CP66"/>
<feature type="domain" description="PBP" evidence="3">
    <location>
        <begin position="28"/>
        <end position="301"/>
    </location>
</feature>
<protein>
    <submittedName>
        <fullName evidence="4">Phosphate transport system substrate-binding protein</fullName>
    </submittedName>
</protein>
<reference evidence="4 5" key="1">
    <citation type="submission" date="2020-08" db="EMBL/GenBank/DDBJ databases">
        <title>Genomic Encyclopedia of Type Strains, Phase IV (KMG-IV): sequencing the most valuable type-strain genomes for metagenomic binning, comparative biology and taxonomic classification.</title>
        <authorList>
            <person name="Goeker M."/>
        </authorList>
    </citation>
    <scope>NUCLEOTIDE SEQUENCE [LARGE SCALE GENOMIC DNA]</scope>
    <source>
        <strain evidence="4 5">DSM 104969</strain>
    </source>
</reference>
<name>A0A840CP66_9BACT</name>
<keyword evidence="5" id="KW-1185">Reference proteome</keyword>
<dbReference type="InterPro" id="IPR050811">
    <property type="entry name" value="Phosphate_ABC_transporter"/>
</dbReference>